<dbReference type="Proteomes" id="UP000230131">
    <property type="component" value="Unassembled WGS sequence"/>
</dbReference>
<evidence type="ECO:0000259" key="5">
    <source>
        <dbReference type="Pfam" id="PF00535"/>
    </source>
</evidence>
<dbReference type="InterPro" id="IPR029044">
    <property type="entry name" value="Nucleotide-diphossugar_trans"/>
</dbReference>
<dbReference type="Pfam" id="PF00535">
    <property type="entry name" value="Glycos_transf_2"/>
    <property type="match status" value="1"/>
</dbReference>
<sequence length="338" mass="38002">MLNSNEKFVSIIIPCRNEEKFIGKCLDSLVTQDYPKEKLEILVIDGGSKDKTKEVVNTYSKKYDFIKLFDNPKNITPTAMNIGIKNAKGEIVSKTDAHTTYQKDYVSKSIRYLFEYNADCVGGIALAKAKSNSLIAKAITLVLSDKFGGGGAFRTRVEKSTFTDTAFGCFYKKEVFEKIGLFNEKLKRSQDIEFNLRLNKAGGKVLLAPDIISYYYPKTTFNSFFKHNISDGIWAIYPLKFGAPVFTVRHLAPLAFILAIVGTAILGIFFKIFFWLLLLELVVYFGTSKIISIKIAKKEKKLILTPYLVSAFFARHFGYGIGSFIGIIKLILPAKSKK</sequence>
<comment type="similarity">
    <text evidence="1">Belongs to the glycosyltransferase 2 family.</text>
</comment>
<keyword evidence="4" id="KW-0812">Transmembrane</keyword>
<comment type="caution">
    <text evidence="6">The sequence shown here is derived from an EMBL/GenBank/DDBJ whole genome shotgun (WGS) entry which is preliminary data.</text>
</comment>
<dbReference type="PANTHER" id="PTHR43630">
    <property type="entry name" value="POLY-BETA-1,6-N-ACETYL-D-GLUCOSAMINE SYNTHASE"/>
    <property type="match status" value="1"/>
</dbReference>
<evidence type="ECO:0000256" key="1">
    <source>
        <dbReference type="ARBA" id="ARBA00006739"/>
    </source>
</evidence>
<dbReference type="GO" id="GO:0016757">
    <property type="term" value="F:glycosyltransferase activity"/>
    <property type="evidence" value="ECO:0007669"/>
    <property type="project" value="UniProtKB-KW"/>
</dbReference>
<evidence type="ECO:0000256" key="4">
    <source>
        <dbReference type="SAM" id="Phobius"/>
    </source>
</evidence>
<dbReference type="SUPFAM" id="SSF53448">
    <property type="entry name" value="Nucleotide-diphospho-sugar transferases"/>
    <property type="match status" value="1"/>
</dbReference>
<keyword evidence="4" id="KW-0472">Membrane</keyword>
<keyword evidence="4" id="KW-1133">Transmembrane helix</keyword>
<feature type="transmembrane region" description="Helical" evidence="4">
    <location>
        <begin position="307"/>
        <end position="332"/>
    </location>
</feature>
<dbReference type="CDD" id="cd02525">
    <property type="entry name" value="Succinoglycan_BP_ExoA"/>
    <property type="match status" value="1"/>
</dbReference>
<evidence type="ECO:0000256" key="2">
    <source>
        <dbReference type="ARBA" id="ARBA00022676"/>
    </source>
</evidence>
<accession>A0A2M7B7R5</accession>
<evidence type="ECO:0000313" key="6">
    <source>
        <dbReference type="EMBL" id="PIU99154.1"/>
    </source>
</evidence>
<evidence type="ECO:0000313" key="7">
    <source>
        <dbReference type="Proteomes" id="UP000230131"/>
    </source>
</evidence>
<feature type="transmembrane region" description="Helical" evidence="4">
    <location>
        <begin position="254"/>
        <end position="286"/>
    </location>
</feature>
<dbReference type="EMBL" id="PEVH01000041">
    <property type="protein sequence ID" value="PIU99154.1"/>
    <property type="molecule type" value="Genomic_DNA"/>
</dbReference>
<dbReference type="InterPro" id="IPR001173">
    <property type="entry name" value="Glyco_trans_2-like"/>
</dbReference>
<feature type="domain" description="Glycosyltransferase 2-like" evidence="5">
    <location>
        <begin position="10"/>
        <end position="179"/>
    </location>
</feature>
<keyword evidence="2" id="KW-0328">Glycosyltransferase</keyword>
<proteinExistence type="inferred from homology"/>
<name>A0A2M7B7R5_9BACT</name>
<keyword evidence="3 6" id="KW-0808">Transferase</keyword>
<organism evidence="6 7">
    <name type="scientific">Candidatus Wolfebacteria bacterium CG03_land_8_20_14_0_80_36_15</name>
    <dbReference type="NCBI Taxonomy" id="1975067"/>
    <lineage>
        <taxon>Bacteria</taxon>
        <taxon>Candidatus Wolfeibacteriota</taxon>
    </lineage>
</organism>
<dbReference type="Gene3D" id="3.90.550.10">
    <property type="entry name" value="Spore Coat Polysaccharide Biosynthesis Protein SpsA, Chain A"/>
    <property type="match status" value="1"/>
</dbReference>
<dbReference type="PANTHER" id="PTHR43630:SF1">
    <property type="entry name" value="POLY-BETA-1,6-N-ACETYL-D-GLUCOSAMINE SYNTHASE"/>
    <property type="match status" value="1"/>
</dbReference>
<gene>
    <name evidence="6" type="ORF">COS59_01290</name>
</gene>
<reference evidence="7" key="1">
    <citation type="submission" date="2017-09" db="EMBL/GenBank/DDBJ databases">
        <title>Depth-based differentiation of microbial function through sediment-hosted aquifers and enrichment of novel symbionts in the deep terrestrial subsurface.</title>
        <authorList>
            <person name="Probst A.J."/>
            <person name="Ladd B."/>
            <person name="Jarett J.K."/>
            <person name="Geller-Mcgrath D.E."/>
            <person name="Sieber C.M.K."/>
            <person name="Emerson J.B."/>
            <person name="Anantharaman K."/>
            <person name="Thomas B.C."/>
            <person name="Malmstrom R."/>
            <person name="Stieglmeier M."/>
            <person name="Klingl A."/>
            <person name="Woyke T."/>
            <person name="Ryan C.M."/>
            <person name="Banfield J.F."/>
        </authorList>
    </citation>
    <scope>NUCLEOTIDE SEQUENCE [LARGE SCALE GENOMIC DNA]</scope>
</reference>
<dbReference type="AlphaFoldDB" id="A0A2M7B7R5"/>
<protein>
    <submittedName>
        <fullName evidence="6">Glycosyl transferase</fullName>
    </submittedName>
</protein>
<evidence type="ECO:0000256" key="3">
    <source>
        <dbReference type="ARBA" id="ARBA00022679"/>
    </source>
</evidence>